<dbReference type="PANTHER" id="PTHR12300">
    <property type="entry name" value="HVA22-LIKE PROTEINS"/>
    <property type="match status" value="1"/>
</dbReference>
<name>A0A0V1LNJ7_9BILA</name>
<sequence>LLLLLLLLKTVIYLRSSHSCVYSYILGEMSSSMMDRVENFREMLTLKLRENNKFNAFLATLESKTGVDRFYIAIGMFLLFCIYLIFGYLAQLLCNLAGFAYPAYASFFAVQSPDKKDDTHWLTYWVVFGFFNVIEFASGFLLSWFPIYYLAKFLLLLYLYIPATRGAEKLYEKVVIPTMARLNECMEKNTKVYDGMLKSRSSVS</sequence>
<feature type="signal peptide" evidence="7">
    <location>
        <begin position="1"/>
        <end position="19"/>
    </location>
</feature>
<keyword evidence="8" id="KW-0675">Receptor</keyword>
<dbReference type="OrthoDB" id="10009287at2759"/>
<dbReference type="Pfam" id="PF03134">
    <property type="entry name" value="TB2_DP1_HVA22"/>
    <property type="match status" value="1"/>
</dbReference>
<reference evidence="8 9" key="1">
    <citation type="submission" date="2015-05" db="EMBL/GenBank/DDBJ databases">
        <title>Evolution of Trichinella species and genotypes.</title>
        <authorList>
            <person name="Korhonen P.K."/>
            <person name="Edoardo P."/>
            <person name="Giuseppe L.R."/>
            <person name="Gasser R.B."/>
        </authorList>
    </citation>
    <scope>NUCLEOTIDE SEQUENCE [LARGE SCALE GENOMIC DNA]</scope>
    <source>
        <strain evidence="8">ISS10</strain>
    </source>
</reference>
<keyword evidence="4 6" id="KW-1133">Transmembrane helix</keyword>
<protein>
    <recommendedName>
        <fullName evidence="6">Receptor expression-enhancing protein</fullName>
    </recommendedName>
</protein>
<accession>A0A0V1LNJ7</accession>
<evidence type="ECO:0000256" key="7">
    <source>
        <dbReference type="SAM" id="SignalP"/>
    </source>
</evidence>
<feature type="chain" id="PRO_5006882027" description="Receptor expression-enhancing protein" evidence="7">
    <location>
        <begin position="20"/>
        <end position="204"/>
    </location>
</feature>
<evidence type="ECO:0000256" key="4">
    <source>
        <dbReference type="ARBA" id="ARBA00022989"/>
    </source>
</evidence>
<feature type="transmembrane region" description="Helical" evidence="6">
    <location>
        <begin position="70"/>
        <end position="101"/>
    </location>
</feature>
<gene>
    <name evidence="8" type="primary">REEP5</name>
    <name evidence="8" type="ORF">T02_15785</name>
</gene>
<feature type="transmembrane region" description="Helical" evidence="6">
    <location>
        <begin position="147"/>
        <end position="163"/>
    </location>
</feature>
<evidence type="ECO:0000256" key="2">
    <source>
        <dbReference type="ARBA" id="ARBA00008573"/>
    </source>
</evidence>
<dbReference type="EMBL" id="JYDW01000023">
    <property type="protein sequence ID" value="KRZ60967.1"/>
    <property type="molecule type" value="Genomic_DNA"/>
</dbReference>
<proteinExistence type="inferred from homology"/>
<dbReference type="InterPro" id="IPR004345">
    <property type="entry name" value="TB2_DP1_HVA22"/>
</dbReference>
<dbReference type="STRING" id="6335.A0A0V1LNJ7"/>
<evidence type="ECO:0000256" key="6">
    <source>
        <dbReference type="RuleBase" id="RU362006"/>
    </source>
</evidence>
<dbReference type="PANTHER" id="PTHR12300:SF161">
    <property type="entry name" value="RECEPTOR EXPRESSION-ENHANCING PROTEIN"/>
    <property type="match status" value="1"/>
</dbReference>
<dbReference type="AlphaFoldDB" id="A0A0V1LNJ7"/>
<evidence type="ECO:0000256" key="1">
    <source>
        <dbReference type="ARBA" id="ARBA00004141"/>
    </source>
</evidence>
<keyword evidence="5 6" id="KW-0472">Membrane</keyword>
<comment type="similarity">
    <text evidence="2 6">Belongs to the DP1 family.</text>
</comment>
<keyword evidence="9" id="KW-1185">Reference proteome</keyword>
<dbReference type="Proteomes" id="UP000054721">
    <property type="component" value="Unassembled WGS sequence"/>
</dbReference>
<feature type="non-terminal residue" evidence="8">
    <location>
        <position position="204"/>
    </location>
</feature>
<dbReference type="GO" id="GO:0016020">
    <property type="term" value="C:membrane"/>
    <property type="evidence" value="ECO:0007669"/>
    <property type="project" value="UniProtKB-SubCell"/>
</dbReference>
<organism evidence="8 9">
    <name type="scientific">Trichinella nativa</name>
    <dbReference type="NCBI Taxonomy" id="6335"/>
    <lineage>
        <taxon>Eukaryota</taxon>
        <taxon>Metazoa</taxon>
        <taxon>Ecdysozoa</taxon>
        <taxon>Nematoda</taxon>
        <taxon>Enoplea</taxon>
        <taxon>Dorylaimia</taxon>
        <taxon>Trichinellida</taxon>
        <taxon>Trichinellidae</taxon>
        <taxon>Trichinella</taxon>
    </lineage>
</organism>
<evidence type="ECO:0000313" key="9">
    <source>
        <dbReference type="Proteomes" id="UP000054721"/>
    </source>
</evidence>
<keyword evidence="3 6" id="KW-0812">Transmembrane</keyword>
<comment type="caution">
    <text evidence="8">The sequence shown here is derived from an EMBL/GenBank/DDBJ whole genome shotgun (WGS) entry which is preliminary data.</text>
</comment>
<evidence type="ECO:0000256" key="5">
    <source>
        <dbReference type="ARBA" id="ARBA00023136"/>
    </source>
</evidence>
<keyword evidence="7" id="KW-0732">Signal</keyword>
<evidence type="ECO:0000256" key="3">
    <source>
        <dbReference type="ARBA" id="ARBA00022692"/>
    </source>
</evidence>
<comment type="subcellular location">
    <subcellularLocation>
        <location evidence="1 6">Membrane</location>
        <topology evidence="1 6">Multi-pass membrane protein</topology>
    </subcellularLocation>
</comment>
<evidence type="ECO:0000313" key="8">
    <source>
        <dbReference type="EMBL" id="KRZ60967.1"/>
    </source>
</evidence>